<protein>
    <submittedName>
        <fullName evidence="3">Uncharacterized protein</fullName>
    </submittedName>
</protein>
<feature type="region of interest" description="Disordered" evidence="1">
    <location>
        <begin position="245"/>
        <end position="287"/>
    </location>
</feature>
<dbReference type="Gene3D" id="2.40.10.10">
    <property type="entry name" value="Trypsin-like serine proteases"/>
    <property type="match status" value="1"/>
</dbReference>
<evidence type="ECO:0000313" key="3">
    <source>
        <dbReference type="EMBL" id="UMM26451.1"/>
    </source>
</evidence>
<evidence type="ECO:0000256" key="2">
    <source>
        <dbReference type="SAM" id="SignalP"/>
    </source>
</evidence>
<organism evidence="3 4">
    <name type="scientific">Caenorhabditis briggsae</name>
    <dbReference type="NCBI Taxonomy" id="6238"/>
    <lineage>
        <taxon>Eukaryota</taxon>
        <taxon>Metazoa</taxon>
        <taxon>Ecdysozoa</taxon>
        <taxon>Nematoda</taxon>
        <taxon>Chromadorea</taxon>
        <taxon>Rhabditida</taxon>
        <taxon>Rhabditina</taxon>
        <taxon>Rhabditomorpha</taxon>
        <taxon>Rhabditoidea</taxon>
        <taxon>Rhabditidae</taxon>
        <taxon>Peloderinae</taxon>
        <taxon>Caenorhabditis</taxon>
    </lineage>
</organism>
<dbReference type="InterPro" id="IPR043504">
    <property type="entry name" value="Peptidase_S1_PA_chymotrypsin"/>
</dbReference>
<dbReference type="InterPro" id="IPR009003">
    <property type="entry name" value="Peptidase_S1_PA"/>
</dbReference>
<evidence type="ECO:0000256" key="1">
    <source>
        <dbReference type="SAM" id="MobiDB-lite"/>
    </source>
</evidence>
<reference evidence="3 4" key="1">
    <citation type="submission" date="2022-04" db="EMBL/GenBank/DDBJ databases">
        <title>Chromosome-level reference genomes for two strains of Caenorhabditis briggsae: an improved platform for comparative genomics.</title>
        <authorList>
            <person name="Stevens L."/>
            <person name="Andersen E."/>
        </authorList>
    </citation>
    <scope>NUCLEOTIDE SEQUENCE [LARGE SCALE GENOMIC DNA]</scope>
    <source>
        <strain evidence="3">VX34</strain>
        <tissue evidence="3">Whole-organism</tissue>
    </source>
</reference>
<gene>
    <name evidence="3" type="ORF">L5515_010145</name>
</gene>
<feature type="compositionally biased region" description="Pro residues" evidence="1">
    <location>
        <begin position="249"/>
        <end position="259"/>
    </location>
</feature>
<proteinExistence type="predicted"/>
<name>A0AAE9JDR5_CAEBR</name>
<dbReference type="InterPro" id="IPR005514">
    <property type="entry name" value="DUF316"/>
</dbReference>
<dbReference type="Proteomes" id="UP000829354">
    <property type="component" value="Chromosome IV"/>
</dbReference>
<dbReference type="PANTHER" id="PTHR34005:SF2">
    <property type="entry name" value="DUF4817 DOMAIN-CONTAINING PROTEIN-RELATED"/>
    <property type="match status" value="1"/>
</dbReference>
<keyword evidence="2" id="KW-0732">Signal</keyword>
<accession>A0AAE9JDR5</accession>
<dbReference type="SUPFAM" id="SSF50494">
    <property type="entry name" value="Trypsin-like serine proteases"/>
    <property type="match status" value="1"/>
</dbReference>
<feature type="chain" id="PRO_5041962937" evidence="2">
    <location>
        <begin position="21"/>
        <end position="351"/>
    </location>
</feature>
<evidence type="ECO:0000313" key="4">
    <source>
        <dbReference type="Proteomes" id="UP000829354"/>
    </source>
</evidence>
<sequence>MQKFGHHGQVVFKLILKVLACGTQPSTDKEGVDVKLNETWLVSVEQPENIEKSMSTGFPISQRHVLTSAQVLPYKDNRQNKWVASSEPVTAHVFWACEADGNTPVMLLELSKPLDLDPSDIPCLADKTFELRREEGDEMRETHAYGFDRQQMKHHRVVIKYFYTSEGYEGKFDNTRWVFTEKYEVLNDLGGPLVYNSSGTAVVLGVKTNSPHDIHGDGVYFYNMAFIQDAVCEFSGVCPPIIPPTTTTVPPPTQPPPTQNPNILESSTQQNASFSPKIPPNPNSNLTDYVETDFEEPNDFKVEVEYVNELDERELEVYFERDKFNRSGGIKKDVNSFLISMIFVIWRVFWN</sequence>
<dbReference type="AlphaFoldDB" id="A0AAE9JDR5"/>
<dbReference type="EMBL" id="CP092623">
    <property type="protein sequence ID" value="UMM26451.1"/>
    <property type="molecule type" value="Genomic_DNA"/>
</dbReference>
<feature type="compositionally biased region" description="Polar residues" evidence="1">
    <location>
        <begin position="263"/>
        <end position="274"/>
    </location>
</feature>
<feature type="signal peptide" evidence="2">
    <location>
        <begin position="1"/>
        <end position="20"/>
    </location>
</feature>
<dbReference type="Pfam" id="PF03761">
    <property type="entry name" value="DUF316"/>
    <property type="match status" value="2"/>
</dbReference>
<dbReference type="PANTHER" id="PTHR34005">
    <property type="entry name" value="PROTEIN CBG15054-RELATED"/>
    <property type="match status" value="1"/>
</dbReference>
<keyword evidence="4" id="KW-1185">Reference proteome</keyword>